<proteinExistence type="predicted"/>
<gene>
    <name evidence="1" type="ORF">SAMN05216290_0421</name>
</gene>
<keyword evidence="2" id="KW-1185">Reference proteome</keyword>
<dbReference type="EMBL" id="FOIR01000001">
    <property type="protein sequence ID" value="SEV88005.1"/>
    <property type="molecule type" value="Genomic_DNA"/>
</dbReference>
<evidence type="ECO:0008006" key="3">
    <source>
        <dbReference type="Google" id="ProtNLM"/>
    </source>
</evidence>
<evidence type="ECO:0000313" key="2">
    <source>
        <dbReference type="Proteomes" id="UP000199437"/>
    </source>
</evidence>
<protein>
    <recommendedName>
        <fullName evidence="3">Protein SirB1 N-terminal domain-containing protein</fullName>
    </recommendedName>
</protein>
<dbReference type="STRING" id="1267423.SAMN05216290_0421"/>
<evidence type="ECO:0000313" key="1">
    <source>
        <dbReference type="EMBL" id="SEV88005.1"/>
    </source>
</evidence>
<sequence length="274" mass="31443">MALLAPSGYAQQTSVDQGDGYIQSLNQFLLHKNVDSNSNLTSLEELITRLEKVRSRRSSDLAFLKAVFYKTHQRLLVKYDRLACMDETLESGKYGCLTGTALYSIILEHFGFEHQIMELPNHVYLQVMVGEKVVIFESTQPKEGFITEGYEVTERIEQYLTDARKSVLHRTIGDGLEDGEKLQTSLSKPIGNQQLAALQYFNESVKNYNNSSFGEAADYAMSAYELYPNRKNEMLMQLVINKIMNQKKLKDELKNTYLNKYIQFIQKTKLSQTK</sequence>
<accession>A0A1I0MI47</accession>
<dbReference type="Proteomes" id="UP000199437">
    <property type="component" value="Unassembled WGS sequence"/>
</dbReference>
<name>A0A1I0MI47_9BACT</name>
<organism evidence="1 2">
    <name type="scientific">Roseivirga pacifica</name>
    <dbReference type="NCBI Taxonomy" id="1267423"/>
    <lineage>
        <taxon>Bacteria</taxon>
        <taxon>Pseudomonadati</taxon>
        <taxon>Bacteroidota</taxon>
        <taxon>Cytophagia</taxon>
        <taxon>Cytophagales</taxon>
        <taxon>Roseivirgaceae</taxon>
        <taxon>Roseivirga</taxon>
    </lineage>
</organism>
<reference evidence="2" key="1">
    <citation type="submission" date="2016-10" db="EMBL/GenBank/DDBJ databases">
        <authorList>
            <person name="Varghese N."/>
            <person name="Submissions S."/>
        </authorList>
    </citation>
    <scope>NUCLEOTIDE SEQUENCE [LARGE SCALE GENOMIC DNA]</scope>
    <source>
        <strain evidence="2">CGMCC 1.12402</strain>
    </source>
</reference>
<dbReference type="AlphaFoldDB" id="A0A1I0MI47"/>